<dbReference type="RefSeq" id="WP_066414083.1">
    <property type="nucleotide sequence ID" value="NZ_FKBS01000014.1"/>
</dbReference>
<dbReference type="InterPro" id="IPR029058">
    <property type="entry name" value="AB_hydrolase_fold"/>
</dbReference>
<gene>
    <name evidence="4" type="ORF">SAMEA1982600_02848</name>
</gene>
<dbReference type="EMBL" id="FKBS01000014">
    <property type="protein sequence ID" value="SAI34802.1"/>
    <property type="molecule type" value="Genomic_DNA"/>
</dbReference>
<dbReference type="PROSITE" id="PS51257">
    <property type="entry name" value="PROKAR_LIPOPROTEIN"/>
    <property type="match status" value="1"/>
</dbReference>
<sequence>MHRFILGKFSRLFRLPALGLALSLLAGCAAMHQPMGPAGQPPRLEDQALVTPDGVSLPLRQWLPPAAPRAAILALHGMNDYSNAFAQPAEYWAQQGIATYAYDQRGFGRAPRPGIWSDTETMVADLNAAVDAIHARQPGVPLYLLGESMGGAVIVAALAQPRTDGKPLARRIDGAILSAPALWGRQTMNVFYRLTLWAAYQTFPGMALEPPAGLKIVPSDNDEMLRALGRDPLVLKRTRIDAVSGLVDLMTTAYDDLDRLPQDVPMLVLYGQHEQVLDRKSVSDALARLDAVRAAMPVRQAVYARGYHMLLRDRCAATVWNDVASWVDATAAPLPSGADRTAWIEEKGEGQACPAGGGGEAGSQAGNGLDAPVATPQQGRFPPVPLPARD</sequence>
<feature type="chain" id="PRO_5007614953" evidence="2">
    <location>
        <begin position="33"/>
        <end position="390"/>
    </location>
</feature>
<feature type="region of interest" description="Disordered" evidence="1">
    <location>
        <begin position="347"/>
        <end position="390"/>
    </location>
</feature>
<evidence type="ECO:0000313" key="4">
    <source>
        <dbReference type="EMBL" id="SAI34802.1"/>
    </source>
</evidence>
<dbReference type="InterPro" id="IPR051044">
    <property type="entry name" value="MAG_DAG_Lipase"/>
</dbReference>
<dbReference type="Pfam" id="PF12146">
    <property type="entry name" value="Hydrolase_4"/>
    <property type="match status" value="1"/>
</dbReference>
<dbReference type="Gene3D" id="3.40.50.1820">
    <property type="entry name" value="alpha/beta hydrolase"/>
    <property type="match status" value="1"/>
</dbReference>
<keyword evidence="2" id="KW-0732">Signal</keyword>
<proteinExistence type="predicted"/>
<dbReference type="Proteomes" id="UP000077037">
    <property type="component" value="Unassembled WGS sequence"/>
</dbReference>
<organism evidence="4 5">
    <name type="scientific">Bordetella ansorpii</name>
    <dbReference type="NCBI Taxonomy" id="288768"/>
    <lineage>
        <taxon>Bacteria</taxon>
        <taxon>Pseudomonadati</taxon>
        <taxon>Pseudomonadota</taxon>
        <taxon>Betaproteobacteria</taxon>
        <taxon>Burkholderiales</taxon>
        <taxon>Alcaligenaceae</taxon>
        <taxon>Bordetella</taxon>
    </lineage>
</organism>
<evidence type="ECO:0000313" key="5">
    <source>
        <dbReference type="Proteomes" id="UP000077037"/>
    </source>
</evidence>
<dbReference type="EC" id="3.1.1.2" evidence="4"/>
<reference evidence="4 5" key="1">
    <citation type="submission" date="2016-03" db="EMBL/GenBank/DDBJ databases">
        <authorList>
            <consortium name="Pathogen Informatics"/>
        </authorList>
    </citation>
    <scope>NUCLEOTIDE SEQUENCE [LARGE SCALE GENOMIC DNA]</scope>
    <source>
        <strain evidence="4 5">NCTC13364</strain>
    </source>
</reference>
<feature type="domain" description="Serine aminopeptidase S33" evidence="3">
    <location>
        <begin position="67"/>
        <end position="314"/>
    </location>
</feature>
<keyword evidence="4" id="KW-0378">Hydrolase</keyword>
<dbReference type="InterPro" id="IPR022742">
    <property type="entry name" value="Hydrolase_4"/>
</dbReference>
<evidence type="ECO:0000259" key="3">
    <source>
        <dbReference type="Pfam" id="PF12146"/>
    </source>
</evidence>
<feature type="signal peptide" evidence="2">
    <location>
        <begin position="1"/>
        <end position="32"/>
    </location>
</feature>
<protein>
    <submittedName>
        <fullName evidence="4">Arylesterase</fullName>
        <ecNumber evidence="4">3.1.1.2</ecNumber>
    </submittedName>
</protein>
<dbReference type="AlphaFoldDB" id="A0A157PME3"/>
<evidence type="ECO:0000256" key="1">
    <source>
        <dbReference type="SAM" id="MobiDB-lite"/>
    </source>
</evidence>
<dbReference type="PANTHER" id="PTHR11614">
    <property type="entry name" value="PHOSPHOLIPASE-RELATED"/>
    <property type="match status" value="1"/>
</dbReference>
<evidence type="ECO:0000256" key="2">
    <source>
        <dbReference type="SAM" id="SignalP"/>
    </source>
</evidence>
<name>A0A157PME3_9BORD</name>
<dbReference type="GO" id="GO:0004064">
    <property type="term" value="F:arylesterase activity"/>
    <property type="evidence" value="ECO:0007669"/>
    <property type="project" value="UniProtKB-EC"/>
</dbReference>
<accession>A0A157PME3</accession>
<dbReference type="SUPFAM" id="SSF53474">
    <property type="entry name" value="alpha/beta-Hydrolases"/>
    <property type="match status" value="1"/>
</dbReference>